<dbReference type="InterPro" id="IPR006710">
    <property type="entry name" value="Glyco_hydro_43"/>
</dbReference>
<organism evidence="8 9">
    <name type="scientific">Sphingobium yanoikuyae</name>
    <name type="common">Sphingomonas yanoikuyae</name>
    <dbReference type="NCBI Taxonomy" id="13690"/>
    <lineage>
        <taxon>Bacteria</taxon>
        <taxon>Pseudomonadati</taxon>
        <taxon>Pseudomonadota</taxon>
        <taxon>Alphaproteobacteria</taxon>
        <taxon>Sphingomonadales</taxon>
        <taxon>Sphingomonadaceae</taxon>
        <taxon>Sphingobium</taxon>
    </lineage>
</organism>
<evidence type="ECO:0000259" key="7">
    <source>
        <dbReference type="Pfam" id="PF17851"/>
    </source>
</evidence>
<comment type="similarity">
    <text evidence="1 6">Belongs to the glycosyl hydrolase 43 family.</text>
</comment>
<dbReference type="Proteomes" id="UP000219422">
    <property type="component" value="Chromosome"/>
</dbReference>
<feature type="active site" description="Proton donor" evidence="4">
    <location>
        <position position="196"/>
    </location>
</feature>
<evidence type="ECO:0000256" key="3">
    <source>
        <dbReference type="ARBA" id="ARBA00023295"/>
    </source>
</evidence>
<evidence type="ECO:0000313" key="9">
    <source>
        <dbReference type="Proteomes" id="UP000219422"/>
    </source>
</evidence>
<feature type="domain" description="Beta-xylosidase C-terminal Concanavalin A-like" evidence="7">
    <location>
        <begin position="336"/>
        <end position="534"/>
    </location>
</feature>
<dbReference type="InterPro" id="IPR023296">
    <property type="entry name" value="Glyco_hydro_beta-prop_sf"/>
</dbReference>
<reference evidence="8 9" key="1">
    <citation type="submission" date="2017-10" db="EMBL/GenBank/DDBJ databases">
        <title>Sphingobium yanoikuyae S72.</title>
        <authorList>
            <person name="Sanchez E."/>
            <person name="Bustos P."/>
            <person name="Mendoza P."/>
            <person name="Guo X."/>
            <person name="Mendoza A."/>
        </authorList>
    </citation>
    <scope>NUCLEOTIDE SEQUENCE [LARGE SCALE GENOMIC DNA]</scope>
    <source>
        <strain evidence="8 9">S72</strain>
    </source>
</reference>
<evidence type="ECO:0000256" key="2">
    <source>
        <dbReference type="ARBA" id="ARBA00022801"/>
    </source>
</evidence>
<dbReference type="GO" id="GO:0005975">
    <property type="term" value="P:carbohydrate metabolic process"/>
    <property type="evidence" value="ECO:0007669"/>
    <property type="project" value="InterPro"/>
</dbReference>
<evidence type="ECO:0000256" key="4">
    <source>
        <dbReference type="PIRSR" id="PIRSR606710-1"/>
    </source>
</evidence>
<dbReference type="Pfam" id="PF04616">
    <property type="entry name" value="Glyco_hydro_43"/>
    <property type="match status" value="1"/>
</dbReference>
<dbReference type="SUPFAM" id="SSF49899">
    <property type="entry name" value="Concanavalin A-like lectins/glucanases"/>
    <property type="match status" value="1"/>
</dbReference>
<dbReference type="EMBL" id="CP023741">
    <property type="protein sequence ID" value="ATI80773.1"/>
    <property type="molecule type" value="Genomic_DNA"/>
</dbReference>
<dbReference type="RefSeq" id="WP_097383897.1">
    <property type="nucleotide sequence ID" value="NZ_CP023741.1"/>
</dbReference>
<feature type="active site" description="Proton acceptor" evidence="4">
    <location>
        <position position="15"/>
    </location>
</feature>
<sequence>MNIISNPILPGFNPDPSILRVGDDFYIATSTFEWYPGVQIHHSRDLKHWRLIARPLARSTQLDMRGVPDSCGVWAPDLSYADGRFWLIFTNVKRYGITTVNGAKGASLRDFPNYIVHCDQIDGDWSDAVHLNSSGFDPALFHDEDGRSWMLNMLWDHRPSRGRFAGIQIQQFDRIALTLVGKPHLIFRGTDLGFTEGPHIYKRDGWYHLLVAEGGTGWDHAVVMARSRNLLGPYEVHPDGCVLTASGRREGTLTRAGHGDLVELKDGTTWLAYLCGRPVPGTERCILGRETAIQPVKWNEDGWLRTLAGDARPVETPCAPQLRSAPWPKDNWDGRFDRPGLPPEFQWLRTPLPERIYSLSERPGFLRLYGRETIGSHFEQALVARRVEHNCFTATTSLDFTPQSFQQAAGLILYYNSTKYYYLSISMEAAARELQLMIASPHLAEGITMETAAQLPDGPIELMAQIDGDTLTFSWRAEGDPDWNKLPQSLDATILSDEVTCPGLPNFTGTFVGMACQDASGRATPADFSRFLYEGDEGKCTPVD</sequence>
<feature type="site" description="Important for catalytic activity, responsible for pKa modulation of the active site Glu and correct orientation of both the proton donor and substrate" evidence="5">
    <location>
        <position position="137"/>
    </location>
</feature>
<keyword evidence="3 6" id="KW-0326">Glycosidase</keyword>
<dbReference type="GO" id="GO:0004553">
    <property type="term" value="F:hydrolase activity, hydrolyzing O-glycosyl compounds"/>
    <property type="evidence" value="ECO:0007669"/>
    <property type="project" value="InterPro"/>
</dbReference>
<dbReference type="InterPro" id="IPR013320">
    <property type="entry name" value="ConA-like_dom_sf"/>
</dbReference>
<evidence type="ECO:0000313" key="8">
    <source>
        <dbReference type="EMBL" id="ATI80773.1"/>
    </source>
</evidence>
<evidence type="ECO:0000256" key="6">
    <source>
        <dbReference type="RuleBase" id="RU361187"/>
    </source>
</evidence>
<dbReference type="InterPro" id="IPR041542">
    <property type="entry name" value="GH43_C2"/>
</dbReference>
<accession>A0A291N088</accession>
<dbReference type="SUPFAM" id="SSF75005">
    <property type="entry name" value="Arabinanase/levansucrase/invertase"/>
    <property type="match status" value="1"/>
</dbReference>
<dbReference type="KEGG" id="sya:A6768_12750"/>
<dbReference type="GeneID" id="57777698"/>
<dbReference type="CDD" id="cd09000">
    <property type="entry name" value="GH43_SXA-like"/>
    <property type="match status" value="1"/>
</dbReference>
<dbReference type="PANTHER" id="PTHR42812">
    <property type="entry name" value="BETA-XYLOSIDASE"/>
    <property type="match status" value="1"/>
</dbReference>
<dbReference type="PANTHER" id="PTHR42812:SF12">
    <property type="entry name" value="BETA-XYLOSIDASE-RELATED"/>
    <property type="match status" value="1"/>
</dbReference>
<name>A0A291N088_SPHYA</name>
<dbReference type="Gene3D" id="2.115.10.20">
    <property type="entry name" value="Glycosyl hydrolase domain, family 43"/>
    <property type="match status" value="1"/>
</dbReference>
<dbReference type="AlphaFoldDB" id="A0A291N088"/>
<dbReference type="Pfam" id="PF17851">
    <property type="entry name" value="GH43_C2"/>
    <property type="match status" value="1"/>
</dbReference>
<keyword evidence="2 6" id="KW-0378">Hydrolase</keyword>
<gene>
    <name evidence="8" type="ORF">A6768_12750</name>
</gene>
<proteinExistence type="inferred from homology"/>
<dbReference type="Gene3D" id="2.60.120.200">
    <property type="match status" value="1"/>
</dbReference>
<dbReference type="InterPro" id="IPR051795">
    <property type="entry name" value="Glycosyl_Hydrlase_43"/>
</dbReference>
<protein>
    <submittedName>
        <fullName evidence="8">Glycoside hydrolase 43 family protein</fullName>
    </submittedName>
</protein>
<evidence type="ECO:0000256" key="5">
    <source>
        <dbReference type="PIRSR" id="PIRSR606710-2"/>
    </source>
</evidence>
<evidence type="ECO:0000256" key="1">
    <source>
        <dbReference type="ARBA" id="ARBA00009865"/>
    </source>
</evidence>